<dbReference type="EMBL" id="JAEHOC010000021">
    <property type="protein sequence ID" value="KAG2432443.1"/>
    <property type="molecule type" value="Genomic_DNA"/>
</dbReference>
<gene>
    <name evidence="2" type="ORF">HXX76_008789</name>
</gene>
<evidence type="ECO:0000313" key="3">
    <source>
        <dbReference type="Proteomes" id="UP000650467"/>
    </source>
</evidence>
<proteinExistence type="predicted"/>
<dbReference type="Proteomes" id="UP000650467">
    <property type="component" value="Unassembled WGS sequence"/>
</dbReference>
<sequence>MRPAAAMSIFEQHCSPQLRWILNKAMDIARKEEEACSTAGPRDAHSTAPWMTSAHLALAALAAGYHWDRHARLTNADLAELRCCFEVCWFLHHIAHLRLGDCVTLLSDLAVEERRAASQQSRAHAPVHSMRRGAQGCSRYLLERSTPATLHLIMQSYRWALFTGCSTVQPCHLLWALVADTRVSYSPLRTDPLDEGVAAAAVREPPLAWLLQQAPSETAAERGGTEQPEQQQECAAQQHARQRRQRLVATSLCWIVFPEAELAFAALGYQPPPMQPHDRPEGTVQGSSSNPLGLVGAFAPAEATSDAVQSWCAHDVALRFCAGTGHSRLGWLTSRRAPPPDLLSWERMAALDAPAQQALLAVADSLQAEGVSNHRTWLVPFVGRCVALHRQAVEAAEAAGEAGAAGETGNAGEADMTETTEVAPSAPGCGAGGQPRAPPLPTQRQRQHADLTAQRRCLLAFLASPAGTWLMRNGLCRIEDFCHISARRSARSTSSVRRSARRSARSSMTIAEVAQVLREAVPLQTRAWLLRDLFAAWSGTVSSGGGQDGGRPAIKEAWIAAVRASMETQLETRRRSGRSASPAGAATARALWRQQPQQDRPSQTVELRGSVVELPAGTLQTLDADRSAWLFWLPPAEQDKKLAERLATLRWQPLSSATPPPWPGVYWLGIRPDDASGGEKVVPLYHGTSRDLKKRVGAHERRLCASKSRGSTTTPLYWGLQLASVAGTVVVAFESMPTVKEAAAAEVAELHRHDYAFNSVNNGAPRVRQALLAVGFTDEELRALASKQQPVSPLAPPDTKQTS</sequence>
<evidence type="ECO:0000256" key="1">
    <source>
        <dbReference type="SAM" id="MobiDB-lite"/>
    </source>
</evidence>
<organism evidence="2 3">
    <name type="scientific">Chlamydomonas incerta</name>
    <dbReference type="NCBI Taxonomy" id="51695"/>
    <lineage>
        <taxon>Eukaryota</taxon>
        <taxon>Viridiplantae</taxon>
        <taxon>Chlorophyta</taxon>
        <taxon>core chlorophytes</taxon>
        <taxon>Chlorophyceae</taxon>
        <taxon>CS clade</taxon>
        <taxon>Chlamydomonadales</taxon>
        <taxon>Chlamydomonadaceae</taxon>
        <taxon>Chlamydomonas</taxon>
    </lineage>
</organism>
<evidence type="ECO:0000313" key="2">
    <source>
        <dbReference type="EMBL" id="KAG2432443.1"/>
    </source>
</evidence>
<comment type="caution">
    <text evidence="2">The sequence shown here is derived from an EMBL/GenBank/DDBJ whole genome shotgun (WGS) entry which is preliminary data.</text>
</comment>
<dbReference type="OrthoDB" id="560381at2759"/>
<reference evidence="2" key="1">
    <citation type="journal article" date="2020" name="bioRxiv">
        <title>Comparative genomics of Chlamydomonas.</title>
        <authorList>
            <person name="Craig R.J."/>
            <person name="Hasan A.R."/>
            <person name="Ness R.W."/>
            <person name="Keightley P.D."/>
        </authorList>
    </citation>
    <scope>NUCLEOTIDE SEQUENCE</scope>
    <source>
        <strain evidence="2">SAG 7.73</strain>
    </source>
</reference>
<name>A0A835SSP7_CHLIN</name>
<dbReference type="AlphaFoldDB" id="A0A835SSP7"/>
<feature type="compositionally biased region" description="Low complexity" evidence="1">
    <location>
        <begin position="399"/>
        <end position="414"/>
    </location>
</feature>
<feature type="region of interest" description="Disordered" evidence="1">
    <location>
        <begin position="216"/>
        <end position="237"/>
    </location>
</feature>
<feature type="region of interest" description="Disordered" evidence="1">
    <location>
        <begin position="571"/>
        <end position="605"/>
    </location>
</feature>
<accession>A0A835SSP7</accession>
<feature type="compositionally biased region" description="Low complexity" evidence="1">
    <location>
        <begin position="226"/>
        <end position="237"/>
    </location>
</feature>
<feature type="region of interest" description="Disordered" evidence="1">
    <location>
        <begin position="271"/>
        <end position="290"/>
    </location>
</feature>
<feature type="compositionally biased region" description="Low complexity" evidence="1">
    <location>
        <begin position="578"/>
        <end position="590"/>
    </location>
</feature>
<keyword evidence="3" id="KW-1185">Reference proteome</keyword>
<feature type="compositionally biased region" description="Polar residues" evidence="1">
    <location>
        <begin position="594"/>
        <end position="605"/>
    </location>
</feature>
<evidence type="ECO:0008006" key="4">
    <source>
        <dbReference type="Google" id="ProtNLM"/>
    </source>
</evidence>
<protein>
    <recommendedName>
        <fullName evidence="4">GIY-YIG domain-containing protein</fullName>
    </recommendedName>
</protein>
<feature type="region of interest" description="Disordered" evidence="1">
    <location>
        <begin position="399"/>
        <end position="448"/>
    </location>
</feature>